<accession>A0A3E2NV22</accession>
<dbReference type="EMBL" id="QWDE01000001">
    <property type="protein sequence ID" value="RFZ84761.1"/>
    <property type="molecule type" value="Genomic_DNA"/>
</dbReference>
<comment type="caution">
    <text evidence="1">The sequence shown here is derived from an EMBL/GenBank/DDBJ whole genome shotgun (WGS) entry which is preliminary data.</text>
</comment>
<sequence>MSDRFLKQSEIADLFASAIEAAPVYADEEAATDLPNYTLYKTPGGELRYKLAVARPEPPTNGIVDDENYKFTFTGGTL</sequence>
<dbReference type="Proteomes" id="UP000260823">
    <property type="component" value="Unassembled WGS sequence"/>
</dbReference>
<dbReference type="AlphaFoldDB" id="A0A3E2NV22"/>
<gene>
    <name evidence="1" type="ORF">DYU05_03915</name>
</gene>
<protein>
    <submittedName>
        <fullName evidence="1">Uncharacterized protein</fullName>
    </submittedName>
</protein>
<dbReference type="RefSeq" id="WP_117381663.1">
    <property type="nucleotide sequence ID" value="NZ_QWDE01000001.1"/>
</dbReference>
<organism evidence="1 2">
    <name type="scientific">Mucilaginibacter terrenus</name>
    <dbReference type="NCBI Taxonomy" id="2482727"/>
    <lineage>
        <taxon>Bacteria</taxon>
        <taxon>Pseudomonadati</taxon>
        <taxon>Bacteroidota</taxon>
        <taxon>Sphingobacteriia</taxon>
        <taxon>Sphingobacteriales</taxon>
        <taxon>Sphingobacteriaceae</taxon>
        <taxon>Mucilaginibacter</taxon>
    </lineage>
</organism>
<keyword evidence="2" id="KW-1185">Reference proteome</keyword>
<name>A0A3E2NV22_9SPHI</name>
<proteinExistence type="predicted"/>
<reference evidence="1 2" key="1">
    <citation type="submission" date="2018-08" db="EMBL/GenBank/DDBJ databases">
        <title>Mucilaginibacter terrae sp. nov., isolated from manganese diggings.</title>
        <authorList>
            <person name="Huang Y."/>
            <person name="Zhou Z."/>
        </authorList>
    </citation>
    <scope>NUCLEOTIDE SEQUENCE [LARGE SCALE GENOMIC DNA]</scope>
    <source>
        <strain evidence="1 2">ZH6</strain>
    </source>
</reference>
<evidence type="ECO:0000313" key="2">
    <source>
        <dbReference type="Proteomes" id="UP000260823"/>
    </source>
</evidence>
<evidence type="ECO:0000313" key="1">
    <source>
        <dbReference type="EMBL" id="RFZ84761.1"/>
    </source>
</evidence>